<organism evidence="1">
    <name type="scientific">Culex pipiens</name>
    <name type="common">House mosquito</name>
    <dbReference type="NCBI Taxonomy" id="7175"/>
    <lineage>
        <taxon>Eukaryota</taxon>
        <taxon>Metazoa</taxon>
        <taxon>Ecdysozoa</taxon>
        <taxon>Arthropoda</taxon>
        <taxon>Hexapoda</taxon>
        <taxon>Insecta</taxon>
        <taxon>Pterygota</taxon>
        <taxon>Neoptera</taxon>
        <taxon>Endopterygota</taxon>
        <taxon>Diptera</taxon>
        <taxon>Nematocera</taxon>
        <taxon>Culicoidea</taxon>
        <taxon>Culicidae</taxon>
        <taxon>Culicinae</taxon>
        <taxon>Culicini</taxon>
        <taxon>Culex</taxon>
        <taxon>Culex</taxon>
    </lineage>
</organism>
<accession>A0A8D8L7E8</accession>
<proteinExistence type="predicted"/>
<dbReference type="AlphaFoldDB" id="A0A8D8L7E8"/>
<name>A0A8D8L7E8_CULPI</name>
<dbReference type="EMBL" id="HBUE01345578">
    <property type="protein sequence ID" value="CAG6600447.1"/>
    <property type="molecule type" value="Transcribed_RNA"/>
</dbReference>
<protein>
    <submittedName>
        <fullName evidence="1">(northern house mosquito) hypothetical protein</fullName>
    </submittedName>
</protein>
<evidence type="ECO:0000313" key="1">
    <source>
        <dbReference type="EMBL" id="CAG6600447.1"/>
    </source>
</evidence>
<dbReference type="EMBL" id="HBUE01238607">
    <property type="protein sequence ID" value="CAG6548229.1"/>
    <property type="molecule type" value="Transcribed_RNA"/>
</dbReference>
<sequence length="137" mass="15558">MTISRISLPAVDPTLIGGYSLANHTLNRIKRRGNFASFVLLQAFTPPTAFHFSVRFIRSAAQPNQSCALCLVEAIFYLKLSGCCCCFLLTRHLPVPSDLVMGFYSRSHKIHPIWRSKKRAPRANRRFQLADDDDRPH</sequence>
<reference evidence="1" key="1">
    <citation type="submission" date="2021-05" db="EMBL/GenBank/DDBJ databases">
        <authorList>
            <person name="Alioto T."/>
            <person name="Alioto T."/>
            <person name="Gomez Garrido J."/>
        </authorList>
    </citation>
    <scope>NUCLEOTIDE SEQUENCE</scope>
</reference>